<accession>A0A8S0RU23</accession>
<dbReference type="Proteomes" id="UP000594638">
    <property type="component" value="Unassembled WGS sequence"/>
</dbReference>
<keyword evidence="3" id="KW-1185">Reference proteome</keyword>
<dbReference type="AlphaFoldDB" id="A0A8S0RU23"/>
<organism evidence="2 3">
    <name type="scientific">Olea europaea subsp. europaea</name>
    <dbReference type="NCBI Taxonomy" id="158383"/>
    <lineage>
        <taxon>Eukaryota</taxon>
        <taxon>Viridiplantae</taxon>
        <taxon>Streptophyta</taxon>
        <taxon>Embryophyta</taxon>
        <taxon>Tracheophyta</taxon>
        <taxon>Spermatophyta</taxon>
        <taxon>Magnoliopsida</taxon>
        <taxon>eudicotyledons</taxon>
        <taxon>Gunneridae</taxon>
        <taxon>Pentapetalae</taxon>
        <taxon>asterids</taxon>
        <taxon>lamiids</taxon>
        <taxon>Lamiales</taxon>
        <taxon>Oleaceae</taxon>
        <taxon>Oleeae</taxon>
        <taxon>Olea</taxon>
    </lineage>
</organism>
<dbReference type="EMBL" id="CACTIH010003708">
    <property type="protein sequence ID" value="CAA2982845.1"/>
    <property type="molecule type" value="Genomic_DNA"/>
</dbReference>
<evidence type="ECO:0000313" key="2">
    <source>
        <dbReference type="EMBL" id="CAA2982845.1"/>
    </source>
</evidence>
<evidence type="ECO:0000256" key="1">
    <source>
        <dbReference type="SAM" id="MobiDB-lite"/>
    </source>
</evidence>
<protein>
    <submittedName>
        <fullName evidence="2">Uncharacterized protein</fullName>
    </submittedName>
</protein>
<feature type="region of interest" description="Disordered" evidence="1">
    <location>
        <begin position="1"/>
        <end position="49"/>
    </location>
</feature>
<gene>
    <name evidence="2" type="ORF">OLEA9_A039405</name>
</gene>
<name>A0A8S0RU23_OLEEU</name>
<proteinExistence type="predicted"/>
<dbReference type="Gramene" id="OE9A039405T1">
    <property type="protein sequence ID" value="OE9A039405C1"/>
    <property type="gene ID" value="OE9A039405"/>
</dbReference>
<reference evidence="2 3" key="1">
    <citation type="submission" date="2019-12" db="EMBL/GenBank/DDBJ databases">
        <authorList>
            <person name="Alioto T."/>
            <person name="Alioto T."/>
            <person name="Gomez Garrido J."/>
        </authorList>
    </citation>
    <scope>NUCLEOTIDE SEQUENCE [LARGE SCALE GENOMIC DNA]</scope>
</reference>
<evidence type="ECO:0000313" key="3">
    <source>
        <dbReference type="Proteomes" id="UP000594638"/>
    </source>
</evidence>
<sequence length="114" mass="12367">MGSRHIHGTHQALRRLEATSQERQSANTSLAARSQLQNEMPNENGIRKGGNGFFLLPSRTTVLKILVEPVCAAVLGHCPKSPSASATMMSKDATSCRGVGATPVERIERGWKRE</sequence>
<feature type="compositionally biased region" description="Polar residues" evidence="1">
    <location>
        <begin position="18"/>
        <end position="41"/>
    </location>
</feature>
<feature type="region of interest" description="Disordered" evidence="1">
    <location>
        <begin position="82"/>
        <end position="101"/>
    </location>
</feature>
<comment type="caution">
    <text evidence="2">The sequence shown here is derived from an EMBL/GenBank/DDBJ whole genome shotgun (WGS) entry which is preliminary data.</text>
</comment>